<evidence type="ECO:0000313" key="3">
    <source>
        <dbReference type="EMBL" id="KAJ8943989.1"/>
    </source>
</evidence>
<dbReference type="Pfam" id="PF02615">
    <property type="entry name" value="Ldh_2"/>
    <property type="match status" value="1"/>
</dbReference>
<name>A0AAV8XZ52_9CUCU</name>
<keyword evidence="2" id="KW-0560">Oxidoreductase</keyword>
<dbReference type="PANTHER" id="PTHR11091">
    <property type="entry name" value="OXIDOREDUCTASE-RELATED"/>
    <property type="match status" value="1"/>
</dbReference>
<evidence type="ECO:0000313" key="4">
    <source>
        <dbReference type="Proteomes" id="UP001162156"/>
    </source>
</evidence>
<dbReference type="Proteomes" id="UP001162156">
    <property type="component" value="Unassembled WGS sequence"/>
</dbReference>
<accession>A0AAV8XZ52</accession>
<dbReference type="PANTHER" id="PTHR11091:SF0">
    <property type="entry name" value="MALATE DEHYDROGENASE"/>
    <property type="match status" value="1"/>
</dbReference>
<dbReference type="Gene3D" id="3.30.1370.60">
    <property type="entry name" value="Hypothetical oxidoreductase yiak, domain 2"/>
    <property type="match status" value="1"/>
</dbReference>
<reference evidence="3" key="1">
    <citation type="journal article" date="2023" name="Insect Mol. Biol.">
        <title>Genome sequencing provides insights into the evolution of gene families encoding plant cell wall-degrading enzymes in longhorned beetles.</title>
        <authorList>
            <person name="Shin N.R."/>
            <person name="Okamura Y."/>
            <person name="Kirsch R."/>
            <person name="Pauchet Y."/>
        </authorList>
    </citation>
    <scope>NUCLEOTIDE SEQUENCE</scope>
    <source>
        <strain evidence="3">RBIC_L_NR</strain>
    </source>
</reference>
<protein>
    <submittedName>
        <fullName evidence="3">Uncharacterized protein</fullName>
    </submittedName>
</protein>
<proteinExistence type="inferred from homology"/>
<comment type="similarity">
    <text evidence="1">Belongs to the LDH2/MDH2 oxidoreductase family.</text>
</comment>
<evidence type="ECO:0000256" key="1">
    <source>
        <dbReference type="ARBA" id="ARBA00006056"/>
    </source>
</evidence>
<dbReference type="InterPro" id="IPR036111">
    <property type="entry name" value="Mal/L-sulfo/L-lacto_DH-like_sf"/>
</dbReference>
<dbReference type="EMBL" id="JANEYF010002636">
    <property type="protein sequence ID" value="KAJ8943989.1"/>
    <property type="molecule type" value="Genomic_DNA"/>
</dbReference>
<evidence type="ECO:0000256" key="2">
    <source>
        <dbReference type="ARBA" id="ARBA00023002"/>
    </source>
</evidence>
<sequence>MWMAYAEASDSKSEVVDLNSAVIRLQGTLDRLAFDADHEAVYGKERFYSTSECENLAENYNCAYNICERYLTSQINIDVLVHRLQELHLTRFIFDLENFLPSHLQKYLIRIATDDGNYDSGVEEAEEAEEKDDVDTVLRAVPEEGSEEEDGELKQRIYTNIKICTFLGSHIRDIQNKLCDPKAEPTIYNESISVAVVCGNNALGAVVGNYSMDLAMEKAYETGIGMVAANVKLEYTNKPAIVSSNNYGMASMYSLQAARKGYIGLSFSNCSPLMVPTNAKNVALGTNPLTIAAPGESCDVMVVDMSTTASAIGAIEIHRTRGSKIPEGWALNSEGKPETDPEKVLADPRLMPLGGKENHKGYGLALLVEVLSGLLAGIDFKSKFVTKQ</sequence>
<keyword evidence="4" id="KW-1185">Reference proteome</keyword>
<dbReference type="SUPFAM" id="SSF89733">
    <property type="entry name" value="L-sulfolactate dehydrogenase-like"/>
    <property type="match status" value="1"/>
</dbReference>
<comment type="caution">
    <text evidence="3">The sequence shown here is derived from an EMBL/GenBank/DDBJ whole genome shotgun (WGS) entry which is preliminary data.</text>
</comment>
<dbReference type="InterPro" id="IPR003767">
    <property type="entry name" value="Malate/L-lactate_DH-like"/>
</dbReference>
<dbReference type="GO" id="GO:0016491">
    <property type="term" value="F:oxidoreductase activity"/>
    <property type="evidence" value="ECO:0007669"/>
    <property type="project" value="UniProtKB-KW"/>
</dbReference>
<gene>
    <name evidence="3" type="ORF">NQ314_009572</name>
</gene>
<dbReference type="InterPro" id="IPR043143">
    <property type="entry name" value="Mal/L-sulf/L-lact_DH-like_NADP"/>
</dbReference>
<dbReference type="AlphaFoldDB" id="A0AAV8XZ52"/>
<organism evidence="3 4">
    <name type="scientific">Rhamnusium bicolor</name>
    <dbReference type="NCBI Taxonomy" id="1586634"/>
    <lineage>
        <taxon>Eukaryota</taxon>
        <taxon>Metazoa</taxon>
        <taxon>Ecdysozoa</taxon>
        <taxon>Arthropoda</taxon>
        <taxon>Hexapoda</taxon>
        <taxon>Insecta</taxon>
        <taxon>Pterygota</taxon>
        <taxon>Neoptera</taxon>
        <taxon>Endopterygota</taxon>
        <taxon>Coleoptera</taxon>
        <taxon>Polyphaga</taxon>
        <taxon>Cucujiformia</taxon>
        <taxon>Chrysomeloidea</taxon>
        <taxon>Cerambycidae</taxon>
        <taxon>Lepturinae</taxon>
        <taxon>Rhagiini</taxon>
        <taxon>Rhamnusium</taxon>
    </lineage>
</organism>